<reference evidence="2" key="1">
    <citation type="submission" date="2015-04" db="UniProtKB">
        <authorList>
            <consortium name="EnsemblPlants"/>
        </authorList>
    </citation>
    <scope>IDENTIFICATION</scope>
</reference>
<reference evidence="2" key="2">
    <citation type="submission" date="2018-05" db="EMBL/GenBank/DDBJ databases">
        <title>OgluRS3 (Oryza glumaepatula Reference Sequence Version 3).</title>
        <authorList>
            <person name="Zhang J."/>
            <person name="Kudrna D."/>
            <person name="Lee S."/>
            <person name="Talag J."/>
            <person name="Welchert J."/>
            <person name="Wing R.A."/>
        </authorList>
    </citation>
    <scope>NUCLEOTIDE SEQUENCE [LARGE SCALE GENOMIC DNA]</scope>
</reference>
<dbReference type="EnsemblPlants" id="OGLUM06G15350.1">
    <property type="protein sequence ID" value="OGLUM06G15350.1"/>
    <property type="gene ID" value="OGLUM06G15350"/>
</dbReference>
<evidence type="ECO:0000256" key="1">
    <source>
        <dbReference type="SAM" id="MobiDB-lite"/>
    </source>
</evidence>
<evidence type="ECO:0000313" key="2">
    <source>
        <dbReference type="EnsemblPlants" id="OGLUM06G15350.1"/>
    </source>
</evidence>
<dbReference type="Proteomes" id="UP000026961">
    <property type="component" value="Chromosome 6"/>
</dbReference>
<proteinExistence type="predicted"/>
<dbReference type="Gramene" id="OGLUM06G15350.1">
    <property type="protein sequence ID" value="OGLUM06G15350.1"/>
    <property type="gene ID" value="OGLUM06G15350"/>
</dbReference>
<evidence type="ECO:0000313" key="3">
    <source>
        <dbReference type="Proteomes" id="UP000026961"/>
    </source>
</evidence>
<dbReference type="HOGENOM" id="CLU_2501601_0_0_1"/>
<keyword evidence="3" id="KW-1185">Reference proteome</keyword>
<dbReference type="AlphaFoldDB" id="A0A0E0A9E9"/>
<accession>A0A0E0A9E9</accession>
<feature type="region of interest" description="Disordered" evidence="1">
    <location>
        <begin position="24"/>
        <end position="51"/>
    </location>
</feature>
<organism evidence="2">
    <name type="scientific">Oryza glumipatula</name>
    <dbReference type="NCBI Taxonomy" id="40148"/>
    <lineage>
        <taxon>Eukaryota</taxon>
        <taxon>Viridiplantae</taxon>
        <taxon>Streptophyta</taxon>
        <taxon>Embryophyta</taxon>
        <taxon>Tracheophyta</taxon>
        <taxon>Spermatophyta</taxon>
        <taxon>Magnoliopsida</taxon>
        <taxon>Liliopsida</taxon>
        <taxon>Poales</taxon>
        <taxon>Poaceae</taxon>
        <taxon>BOP clade</taxon>
        <taxon>Oryzoideae</taxon>
        <taxon>Oryzeae</taxon>
        <taxon>Oryzinae</taxon>
        <taxon>Oryza</taxon>
    </lineage>
</organism>
<sequence length="86" mass="9329">MCRLIRCGPRTAVARQRCSAPFPLHGAAAKRGGDADGREDDELDNGEGEAAENCGALRHRPARHLPAPWLLLPRPPLLMLPPHLHG</sequence>
<feature type="compositionally biased region" description="Acidic residues" evidence="1">
    <location>
        <begin position="37"/>
        <end position="50"/>
    </location>
</feature>
<name>A0A0E0A9E9_9ORYZ</name>
<protein>
    <submittedName>
        <fullName evidence="2">Uncharacterized protein</fullName>
    </submittedName>
</protein>